<dbReference type="AlphaFoldDB" id="A0A7D5KFQ7"/>
<accession>A0A7D5KFQ7</accession>
<keyword evidence="3" id="KW-1185">Reference proteome</keyword>
<dbReference type="Proteomes" id="UP000509750">
    <property type="component" value="Chromosome"/>
</dbReference>
<reference evidence="2 3" key="1">
    <citation type="submission" date="2020-07" db="EMBL/GenBank/DDBJ databases">
        <title>Gai3-2, isolated from salt lake.</title>
        <authorList>
            <person name="Cui H."/>
            <person name="Shi X."/>
        </authorList>
    </citation>
    <scope>NUCLEOTIDE SEQUENCE [LARGE SCALE GENOMIC DNA]</scope>
    <source>
        <strain evidence="2 3">Gai3-2</strain>
    </source>
</reference>
<dbReference type="EMBL" id="CP058529">
    <property type="protein sequence ID" value="QLG29197.1"/>
    <property type="molecule type" value="Genomic_DNA"/>
</dbReference>
<feature type="transmembrane region" description="Helical" evidence="1">
    <location>
        <begin position="22"/>
        <end position="45"/>
    </location>
</feature>
<organism evidence="2 3">
    <name type="scientific">Halorarum halophilum</name>
    <dbReference type="NCBI Taxonomy" id="2743090"/>
    <lineage>
        <taxon>Archaea</taxon>
        <taxon>Methanobacteriati</taxon>
        <taxon>Methanobacteriota</taxon>
        <taxon>Stenosarchaea group</taxon>
        <taxon>Halobacteria</taxon>
        <taxon>Halobacteriales</taxon>
        <taxon>Haloferacaceae</taxon>
        <taxon>Halorarum</taxon>
    </lineage>
</organism>
<gene>
    <name evidence="2" type="ORF">HUG10_17405</name>
</gene>
<dbReference type="KEGG" id="halg:HUG10_17405"/>
<name>A0A7D5KFQ7_9EURY</name>
<dbReference type="RefSeq" id="WP_179170771.1">
    <property type="nucleotide sequence ID" value="NZ_CP058529.1"/>
</dbReference>
<evidence type="ECO:0000313" key="2">
    <source>
        <dbReference type="EMBL" id="QLG29197.1"/>
    </source>
</evidence>
<dbReference type="GeneID" id="56030648"/>
<proteinExistence type="predicted"/>
<sequence>MSADGGGSILGRLAAGAADEPVMALFVLLLLVMAAGFLVVGLVTFL</sequence>
<evidence type="ECO:0000313" key="3">
    <source>
        <dbReference type="Proteomes" id="UP000509750"/>
    </source>
</evidence>
<evidence type="ECO:0000256" key="1">
    <source>
        <dbReference type="SAM" id="Phobius"/>
    </source>
</evidence>
<keyword evidence="1" id="KW-0472">Membrane</keyword>
<keyword evidence="1" id="KW-0812">Transmembrane</keyword>
<protein>
    <submittedName>
        <fullName evidence="2">Uncharacterized protein</fullName>
    </submittedName>
</protein>
<keyword evidence="1" id="KW-1133">Transmembrane helix</keyword>